<evidence type="ECO:0000313" key="2">
    <source>
        <dbReference type="EMBL" id="KAJ7186301.1"/>
    </source>
</evidence>
<keyword evidence="4" id="KW-1185">Reference proteome</keyword>
<dbReference type="AlphaFoldDB" id="A0AAD6UP18"/>
<reference evidence="2" key="1">
    <citation type="submission" date="2023-03" db="EMBL/GenBank/DDBJ databases">
        <title>Massive genome expansion in bonnet fungi (Mycena s.s.) driven by repeated elements and novel gene families across ecological guilds.</title>
        <authorList>
            <consortium name="Lawrence Berkeley National Laboratory"/>
            <person name="Harder C.B."/>
            <person name="Miyauchi S."/>
            <person name="Viragh M."/>
            <person name="Kuo A."/>
            <person name="Thoen E."/>
            <person name="Andreopoulos B."/>
            <person name="Lu D."/>
            <person name="Skrede I."/>
            <person name="Drula E."/>
            <person name="Henrissat B."/>
            <person name="Morin E."/>
            <person name="Kohler A."/>
            <person name="Barry K."/>
            <person name="LaButti K."/>
            <person name="Morin E."/>
            <person name="Salamov A."/>
            <person name="Lipzen A."/>
            <person name="Mereny Z."/>
            <person name="Hegedus B."/>
            <person name="Baldrian P."/>
            <person name="Stursova M."/>
            <person name="Weitz H."/>
            <person name="Taylor A."/>
            <person name="Grigoriev I.V."/>
            <person name="Nagy L.G."/>
            <person name="Martin F."/>
            <person name="Kauserud H."/>
        </authorList>
    </citation>
    <scope>NUCLEOTIDE SEQUENCE</scope>
    <source>
        <strain evidence="2">9144</strain>
    </source>
</reference>
<evidence type="ECO:0000313" key="3">
    <source>
        <dbReference type="EMBL" id="KAJ7197646.1"/>
    </source>
</evidence>
<evidence type="ECO:0000313" key="4">
    <source>
        <dbReference type="Proteomes" id="UP001219525"/>
    </source>
</evidence>
<dbReference type="EMBL" id="JARJCW010000206">
    <property type="protein sequence ID" value="KAJ7186301.1"/>
    <property type="molecule type" value="Genomic_DNA"/>
</dbReference>
<sequence>MGNQKNVASSSTKGLRAAISSTDWRGMALTLTWTPESVSAMGVRVTLCGARGARADVERIVWRYLPIAIGYLMAIGEKEEMAIGEEEETTGERRPYVRRASGSGRGARGEGPVAGVSSARRDAYAWPVLLYAGACGGARARVTGVGLVTAARAWLAGAGVGGGRWESGTGCSREEQVAAGGRRGKQADDSWQLATIRRAASAAGSVARAERQGVHVAGGVCRKMCSEQRVFGGTQTAESGEKRAVVVAGRRGRHTCARGRRQVGHVRVCVVGTTRRRSA</sequence>
<gene>
    <name evidence="2" type="ORF">GGX14DRAFT_409236</name>
    <name evidence="3" type="ORF">GGX14DRAFT_667786</name>
</gene>
<accession>A0AAD6UP18</accession>
<proteinExistence type="predicted"/>
<name>A0AAD6UP18_9AGAR</name>
<protein>
    <submittedName>
        <fullName evidence="2">Uncharacterized protein</fullName>
    </submittedName>
</protein>
<dbReference type="EMBL" id="JARJCW010000077">
    <property type="protein sequence ID" value="KAJ7197646.1"/>
    <property type="molecule type" value="Genomic_DNA"/>
</dbReference>
<organism evidence="2 4">
    <name type="scientific">Mycena pura</name>
    <dbReference type="NCBI Taxonomy" id="153505"/>
    <lineage>
        <taxon>Eukaryota</taxon>
        <taxon>Fungi</taxon>
        <taxon>Dikarya</taxon>
        <taxon>Basidiomycota</taxon>
        <taxon>Agaricomycotina</taxon>
        <taxon>Agaricomycetes</taxon>
        <taxon>Agaricomycetidae</taxon>
        <taxon>Agaricales</taxon>
        <taxon>Marasmiineae</taxon>
        <taxon>Mycenaceae</taxon>
        <taxon>Mycena</taxon>
    </lineage>
</organism>
<evidence type="ECO:0000256" key="1">
    <source>
        <dbReference type="SAM" id="MobiDB-lite"/>
    </source>
</evidence>
<feature type="region of interest" description="Disordered" evidence="1">
    <location>
        <begin position="85"/>
        <end position="114"/>
    </location>
</feature>
<dbReference type="Proteomes" id="UP001219525">
    <property type="component" value="Unassembled WGS sequence"/>
</dbReference>
<comment type="caution">
    <text evidence="2">The sequence shown here is derived from an EMBL/GenBank/DDBJ whole genome shotgun (WGS) entry which is preliminary data.</text>
</comment>